<dbReference type="SMART" id="SM00849">
    <property type="entry name" value="Lactamase_B"/>
    <property type="match status" value="1"/>
</dbReference>
<protein>
    <submittedName>
        <fullName evidence="2">Metallo-beta-lactamase superfamily protein</fullName>
    </submittedName>
</protein>
<dbReference type="Pfam" id="PF14863">
    <property type="entry name" value="Alkyl_sulf_dimr"/>
    <property type="match status" value="1"/>
</dbReference>
<dbReference type="InterPro" id="IPR029228">
    <property type="entry name" value="Alkyl_sulf_dimr"/>
</dbReference>
<evidence type="ECO:0000313" key="2">
    <source>
        <dbReference type="EMBL" id="TYQ06971.1"/>
    </source>
</evidence>
<dbReference type="GO" id="GO:0046983">
    <property type="term" value="F:protein dimerization activity"/>
    <property type="evidence" value="ECO:0007669"/>
    <property type="project" value="InterPro"/>
</dbReference>
<proteinExistence type="predicted"/>
<dbReference type="PANTHER" id="PTHR43223:SF2">
    <property type="entry name" value="METALLO-BETA-LACTAMASE DOMAIN-CONTAINING PROTEIN"/>
    <property type="match status" value="1"/>
</dbReference>
<dbReference type="SUPFAM" id="SSF56281">
    <property type="entry name" value="Metallo-hydrolase/oxidoreductase"/>
    <property type="match status" value="1"/>
</dbReference>
<name>A0A652YV30_NOCGL</name>
<dbReference type="Pfam" id="PF00753">
    <property type="entry name" value="Lactamase_B"/>
    <property type="match status" value="1"/>
</dbReference>
<comment type="caution">
    <text evidence="2">The sequence shown here is derived from an EMBL/GenBank/DDBJ whole genome shotgun (WGS) entry which is preliminary data.</text>
</comment>
<reference evidence="2" key="1">
    <citation type="submission" date="2019-07" db="EMBL/GenBank/DDBJ databases">
        <title>Genomic Encyclopedia of Type Strains, Phase IV (KMG-IV): sequencing the most valuable type-strain genomes for metagenomic binning, comparative biology and taxonomic classification.</title>
        <authorList>
            <person name="Goeker M."/>
        </authorList>
    </citation>
    <scope>NUCLEOTIDE SEQUENCE</scope>
    <source>
        <strain evidence="2">DSM 44596</strain>
    </source>
</reference>
<dbReference type="AlphaFoldDB" id="A0A652YV30"/>
<dbReference type="Gene3D" id="3.60.15.30">
    <property type="entry name" value="Metallo-beta-lactamase domain"/>
    <property type="match status" value="1"/>
</dbReference>
<sequence>MNQHISDQVDALIAQRPGKTLLEPEYTDEAITINDFIYRSGGTSSAYMIVTPAGRIIVNTGCGFEGPHHRKLFDDIYSGPTRYIITTQGHTDHVGGVHAFREPGAVYVANELNQSVQLDDARVIKRMRQWAPVWFGRDGDTVARFAAEFPSVSNAQDEPIPDLTFTDRLDLTVGGLDVELHSGVGETVDGAMVWLPQHRIAMISNLLGPLFGHFPNLNTVRGQRYRFVEPYLKTIRTLRDLRPQTLITGRGEPIEGEELIDAVLKRMYDAVDYVHRTTLDGINAGKSVESLMREIALPPHLYVGQGYGQVKWGVKTIWETYLGWFHHDSTTALYDLPRTKTLADLVELAGVERAIELAETRLAEGAVVEATALSEAALAFEPDNGPATRVLLACHRELLTQPSTEANFWESGWLAHQIKKLEAAVAELDTSR</sequence>
<dbReference type="InterPro" id="IPR001279">
    <property type="entry name" value="Metallo-B-lactamas"/>
</dbReference>
<dbReference type="EMBL" id="VNIQ01000002">
    <property type="protein sequence ID" value="TYQ06971.1"/>
    <property type="molecule type" value="Genomic_DNA"/>
</dbReference>
<dbReference type="InterPro" id="IPR052195">
    <property type="entry name" value="Bact_Alkyl/Aryl-Sulfatase"/>
</dbReference>
<organism evidence="2">
    <name type="scientific">Nocardia globerula</name>
    <dbReference type="NCBI Taxonomy" id="1818"/>
    <lineage>
        <taxon>Bacteria</taxon>
        <taxon>Bacillati</taxon>
        <taxon>Actinomycetota</taxon>
        <taxon>Actinomycetes</taxon>
        <taxon>Mycobacteriales</taxon>
        <taxon>Nocardiaceae</taxon>
        <taxon>Nocardia</taxon>
    </lineage>
</organism>
<feature type="domain" description="Metallo-beta-lactamase" evidence="1">
    <location>
        <begin position="43"/>
        <end position="250"/>
    </location>
</feature>
<dbReference type="InterPro" id="IPR036866">
    <property type="entry name" value="RibonucZ/Hydroxyglut_hydro"/>
</dbReference>
<gene>
    <name evidence="2" type="ORF">FNL38_1021115</name>
</gene>
<dbReference type="PANTHER" id="PTHR43223">
    <property type="entry name" value="ALKYL/ARYL-SULFATASE"/>
    <property type="match status" value="1"/>
</dbReference>
<dbReference type="InterPro" id="IPR038536">
    <property type="entry name" value="Alkyl/aryl-sulf_dimr_sf"/>
</dbReference>
<evidence type="ECO:0000259" key="1">
    <source>
        <dbReference type="SMART" id="SM00849"/>
    </source>
</evidence>
<accession>A0A652YV30</accession>
<dbReference type="Gene3D" id="1.25.40.880">
    <property type="entry name" value="Alkyl sulfatase, dimerisation domain"/>
    <property type="match status" value="1"/>
</dbReference>